<gene>
    <name evidence="9" type="primary">rfaE</name>
    <name evidence="9" type="ORF">Bdt_3194</name>
</gene>
<comment type="catalytic activity">
    <reaction evidence="7">
        <text>D-glycero-beta-D-manno-heptose 1-phosphate + ATP + H(+) = ADP-D-glycero-beta-D-manno-heptose + diphosphate</text>
        <dbReference type="Rhea" id="RHEA:27465"/>
        <dbReference type="ChEBI" id="CHEBI:15378"/>
        <dbReference type="ChEBI" id="CHEBI:30616"/>
        <dbReference type="ChEBI" id="CHEBI:33019"/>
        <dbReference type="ChEBI" id="CHEBI:59967"/>
        <dbReference type="ChEBI" id="CHEBI:61593"/>
        <dbReference type="EC" id="2.7.7.70"/>
    </reaction>
</comment>
<accession>K7ZC42</accession>
<dbReference type="OrthoDB" id="5293116at2"/>
<dbReference type="SUPFAM" id="SSF52374">
    <property type="entry name" value="Nucleotidylyl transferase"/>
    <property type="match status" value="1"/>
</dbReference>
<dbReference type="InterPro" id="IPR004821">
    <property type="entry name" value="Cyt_trans-like"/>
</dbReference>
<dbReference type="InterPro" id="IPR011914">
    <property type="entry name" value="RfaE_dom_II"/>
</dbReference>
<evidence type="ECO:0000256" key="1">
    <source>
        <dbReference type="ARBA" id="ARBA00012519"/>
    </source>
</evidence>
<dbReference type="Pfam" id="PF01467">
    <property type="entry name" value="CTP_transf_like"/>
    <property type="match status" value="1"/>
</dbReference>
<evidence type="ECO:0000256" key="6">
    <source>
        <dbReference type="ARBA" id="ARBA00023277"/>
    </source>
</evidence>
<dbReference type="STRING" id="1069642.Bdt_3194"/>
<feature type="domain" description="Cytidyltransferase-like" evidence="8">
    <location>
        <begin position="26"/>
        <end position="120"/>
    </location>
</feature>
<keyword evidence="2" id="KW-0808">Transferase</keyword>
<dbReference type="NCBIfam" id="TIGR02199">
    <property type="entry name" value="rfaE_dom_II"/>
    <property type="match status" value="1"/>
</dbReference>
<dbReference type="Gene3D" id="3.40.50.620">
    <property type="entry name" value="HUPs"/>
    <property type="match status" value="1"/>
</dbReference>
<evidence type="ECO:0000256" key="4">
    <source>
        <dbReference type="ARBA" id="ARBA00022741"/>
    </source>
</evidence>
<evidence type="ECO:0000313" key="9">
    <source>
        <dbReference type="EMBL" id="AFY02869.1"/>
    </source>
</evidence>
<evidence type="ECO:0000256" key="7">
    <source>
        <dbReference type="ARBA" id="ARBA00047428"/>
    </source>
</evidence>
<dbReference type="InterPro" id="IPR050385">
    <property type="entry name" value="Archaeal_FAD_synthase"/>
</dbReference>
<keyword evidence="6" id="KW-0119">Carbohydrate metabolism</keyword>
<keyword evidence="4" id="KW-0547">Nucleotide-binding</keyword>
<evidence type="ECO:0000259" key="8">
    <source>
        <dbReference type="Pfam" id="PF01467"/>
    </source>
</evidence>
<dbReference type="PATRIC" id="fig|1069642.3.peg.3160"/>
<dbReference type="GO" id="GO:0016779">
    <property type="term" value="F:nucleotidyltransferase activity"/>
    <property type="evidence" value="ECO:0007669"/>
    <property type="project" value="UniProtKB-KW"/>
</dbReference>
<dbReference type="HOGENOM" id="CLU_034585_2_0_7"/>
<protein>
    <recommendedName>
        <fullName evidence="1">D-glycero-beta-D-manno-heptose 1-phosphate adenylyltransferase</fullName>
        <ecNumber evidence="1">2.7.7.70</ecNumber>
    </recommendedName>
</protein>
<dbReference type="RefSeq" id="WP_015092286.1">
    <property type="nucleotide sequence ID" value="NC_019567.1"/>
</dbReference>
<organism evidence="9 10">
    <name type="scientific">Bdellovibrio bacteriovorus str. Tiberius</name>
    <dbReference type="NCBI Taxonomy" id="1069642"/>
    <lineage>
        <taxon>Bacteria</taxon>
        <taxon>Pseudomonadati</taxon>
        <taxon>Bdellovibrionota</taxon>
        <taxon>Bdellovibrionia</taxon>
        <taxon>Bdellovibrionales</taxon>
        <taxon>Pseudobdellovibrionaceae</taxon>
        <taxon>Bdellovibrio</taxon>
    </lineage>
</organism>
<evidence type="ECO:0000256" key="3">
    <source>
        <dbReference type="ARBA" id="ARBA00022695"/>
    </source>
</evidence>
<dbReference type="PANTHER" id="PTHR43793:SF2">
    <property type="entry name" value="BIFUNCTIONAL PROTEIN HLDE"/>
    <property type="match status" value="1"/>
</dbReference>
<evidence type="ECO:0000256" key="5">
    <source>
        <dbReference type="ARBA" id="ARBA00022840"/>
    </source>
</evidence>
<evidence type="ECO:0000256" key="2">
    <source>
        <dbReference type="ARBA" id="ARBA00022679"/>
    </source>
</evidence>
<dbReference type="EMBL" id="CP002930">
    <property type="protein sequence ID" value="AFY02869.1"/>
    <property type="molecule type" value="Genomic_DNA"/>
</dbReference>
<dbReference type="NCBIfam" id="TIGR00125">
    <property type="entry name" value="cyt_tran_rel"/>
    <property type="match status" value="1"/>
</dbReference>
<evidence type="ECO:0000313" key="10">
    <source>
        <dbReference type="Proteomes" id="UP000010074"/>
    </source>
</evidence>
<dbReference type="Proteomes" id="UP000010074">
    <property type="component" value="Chromosome"/>
</dbReference>
<sequence>MGQVRNLDNIETTLAPLRAAGKKIVFTNGCFDLLHVGHVRYLQEAQKLGDLLVVGVNSDASVKRLKGPTRPVQIEADRAEILAALGAVDFTVIFTEDTPENLIHKVRPDILVKGGDWKIDSIVGAPFVMSYGGQVMSLQFVDGKSTTKLIEKAQQ</sequence>
<reference evidence="9 10" key="1">
    <citation type="journal article" date="2012" name="BMC Genomics">
        <title>Genome analysis of a simultaneously predatory and prey-independent, novel Bdellovibrio bacteriovorus from the River Tiber, supports in silico predictions of both ancient and recent lateral gene transfer from diverse bacteria.</title>
        <authorList>
            <person name="Hobley L."/>
            <person name="Lerner T.R."/>
            <person name="Williams L.E."/>
            <person name="Lambert C."/>
            <person name="Till R."/>
            <person name="Milner D.S."/>
            <person name="Basford S.M."/>
            <person name="Capeness M.J."/>
            <person name="Fenton A.K."/>
            <person name="Atterbury R.J."/>
            <person name="Harris M.A."/>
            <person name="Sockett R.E."/>
        </authorList>
    </citation>
    <scope>NUCLEOTIDE SEQUENCE [LARGE SCALE GENOMIC DNA]</scope>
    <source>
        <strain evidence="9 10">Tiberius</strain>
    </source>
</reference>
<dbReference type="GO" id="GO:0005975">
    <property type="term" value="P:carbohydrate metabolic process"/>
    <property type="evidence" value="ECO:0007669"/>
    <property type="project" value="InterPro"/>
</dbReference>
<dbReference type="InterPro" id="IPR014729">
    <property type="entry name" value="Rossmann-like_a/b/a_fold"/>
</dbReference>
<proteinExistence type="predicted"/>
<keyword evidence="3" id="KW-0548">Nucleotidyltransferase</keyword>
<name>K7ZC42_BDEBC</name>
<keyword evidence="5" id="KW-0067">ATP-binding</keyword>
<dbReference type="EC" id="2.7.7.70" evidence="1"/>
<dbReference type="GO" id="GO:0016773">
    <property type="term" value="F:phosphotransferase activity, alcohol group as acceptor"/>
    <property type="evidence" value="ECO:0007669"/>
    <property type="project" value="InterPro"/>
</dbReference>
<dbReference type="PANTHER" id="PTHR43793">
    <property type="entry name" value="FAD SYNTHASE"/>
    <property type="match status" value="1"/>
</dbReference>
<dbReference type="GO" id="GO:0005524">
    <property type="term" value="F:ATP binding"/>
    <property type="evidence" value="ECO:0007669"/>
    <property type="project" value="UniProtKB-KW"/>
</dbReference>
<dbReference type="KEGG" id="bbat:Bdt_3194"/>
<dbReference type="AlphaFoldDB" id="K7ZC42"/>